<dbReference type="EMBL" id="CM029053">
    <property type="protein sequence ID" value="KAG2554528.1"/>
    <property type="molecule type" value="Genomic_DNA"/>
</dbReference>
<organism evidence="2 3">
    <name type="scientific">Panicum virgatum</name>
    <name type="common">Blackwell switchgrass</name>
    <dbReference type="NCBI Taxonomy" id="38727"/>
    <lineage>
        <taxon>Eukaryota</taxon>
        <taxon>Viridiplantae</taxon>
        <taxon>Streptophyta</taxon>
        <taxon>Embryophyta</taxon>
        <taxon>Tracheophyta</taxon>
        <taxon>Spermatophyta</taxon>
        <taxon>Magnoliopsida</taxon>
        <taxon>Liliopsida</taxon>
        <taxon>Poales</taxon>
        <taxon>Poaceae</taxon>
        <taxon>PACMAD clade</taxon>
        <taxon>Panicoideae</taxon>
        <taxon>Panicodae</taxon>
        <taxon>Paniceae</taxon>
        <taxon>Panicinae</taxon>
        <taxon>Panicum</taxon>
        <taxon>Panicum sect. Hiantes</taxon>
    </lineage>
</organism>
<evidence type="ECO:0008006" key="4">
    <source>
        <dbReference type="Google" id="ProtNLM"/>
    </source>
</evidence>
<feature type="compositionally biased region" description="Basic and acidic residues" evidence="1">
    <location>
        <begin position="108"/>
        <end position="153"/>
    </location>
</feature>
<reference evidence="2" key="1">
    <citation type="submission" date="2020-05" db="EMBL/GenBank/DDBJ databases">
        <title>WGS assembly of Panicum virgatum.</title>
        <authorList>
            <person name="Lovell J.T."/>
            <person name="Jenkins J."/>
            <person name="Shu S."/>
            <person name="Juenger T.E."/>
            <person name="Schmutz J."/>
        </authorList>
    </citation>
    <scope>NUCLEOTIDE SEQUENCE</scope>
    <source>
        <strain evidence="2">AP13</strain>
    </source>
</reference>
<dbReference type="PANTHER" id="PTHR33170:SF2">
    <property type="entry name" value="OS12G0531500 PROTEIN"/>
    <property type="match status" value="1"/>
</dbReference>
<feature type="compositionally biased region" description="Polar residues" evidence="1">
    <location>
        <begin position="183"/>
        <end position="192"/>
    </location>
</feature>
<dbReference type="AlphaFoldDB" id="A0A8T0P0M3"/>
<keyword evidence="3" id="KW-1185">Reference proteome</keyword>
<accession>A0A8T0P0M3</accession>
<evidence type="ECO:0000313" key="2">
    <source>
        <dbReference type="EMBL" id="KAG2554528.1"/>
    </source>
</evidence>
<feature type="region of interest" description="Disordered" evidence="1">
    <location>
        <begin position="105"/>
        <end position="202"/>
    </location>
</feature>
<gene>
    <name evidence="2" type="ORF">PVAP13_9KG603801</name>
</gene>
<proteinExistence type="predicted"/>
<evidence type="ECO:0000256" key="1">
    <source>
        <dbReference type="SAM" id="MobiDB-lite"/>
    </source>
</evidence>
<sequence length="202" mass="22611">MGLALYGYKIKISKTNVDPAASSILHTAWIRISGVPSFARKEEVIKEIISPVAEPIKVDEFSLLRDEPVRARVNCRDLARLRGFVEIFFNGVGYEIKFCTEGATNSMKNKDAPLESEKPNDKKDGADKGDDNTQKRRNLDKDEPKRNLDRDFDASQGESLEDSMEDLIRDGTPTDTEGPEMNHASSLQSEPHQIQVAVCWGE</sequence>
<comment type="caution">
    <text evidence="2">The sequence shown here is derived from an EMBL/GenBank/DDBJ whole genome shotgun (WGS) entry which is preliminary data.</text>
</comment>
<dbReference type="Proteomes" id="UP000823388">
    <property type="component" value="Chromosome 9K"/>
</dbReference>
<dbReference type="PANTHER" id="PTHR33170">
    <property type="entry name" value="DUF4283 DOMAIN-CONTAINING PROTEIN-RELATED"/>
    <property type="match status" value="1"/>
</dbReference>
<evidence type="ECO:0000313" key="3">
    <source>
        <dbReference type="Proteomes" id="UP000823388"/>
    </source>
</evidence>
<protein>
    <recommendedName>
        <fullName evidence="4">DUF4283 domain-containing protein</fullName>
    </recommendedName>
</protein>
<name>A0A8T0P0M3_PANVG</name>